<accession>A0ABT7H1T6</accession>
<proteinExistence type="predicted"/>
<feature type="compositionally biased region" description="Basic and acidic residues" evidence="1">
    <location>
        <begin position="263"/>
        <end position="277"/>
    </location>
</feature>
<evidence type="ECO:0008006" key="4">
    <source>
        <dbReference type="Google" id="ProtNLM"/>
    </source>
</evidence>
<evidence type="ECO:0000256" key="1">
    <source>
        <dbReference type="SAM" id="MobiDB-lite"/>
    </source>
</evidence>
<dbReference type="Proteomes" id="UP001223390">
    <property type="component" value="Unassembled WGS sequence"/>
</dbReference>
<evidence type="ECO:0000313" key="3">
    <source>
        <dbReference type="Proteomes" id="UP001223390"/>
    </source>
</evidence>
<keyword evidence="3" id="KW-1185">Reference proteome</keyword>
<sequence length="345" mass="33613">MADEHNAWLDRATADELLRGGTPGPVGSGADPRARAEAARMRAALDALAPRSAGGELPGEEAALAAFRAARAEAPAPAAPASAAAAAPAGPGVPGADREPVVDLAPIPPVRIPAQRRPVTAARFGLAAALASVAVGGIAAVAGTGLLDRAAHLTAGPAPAVSVSADSDPAPAGDTAGATLVPQLRPTPSLGVDGFSRGPDASPTPGTGMRTLPDVAPSLPVPPGTAGAGGGGGGGAAGTDGTRDKNADGGGATADSGKNQGIEAEKPRPEDLCRANKAKKLTDDRREYLSKLAGGAAKVQRFCATLLDGATKGTVPRSGADQGSAPLPVPSMTPLTSGGLGFRTR</sequence>
<feature type="compositionally biased region" description="Basic and acidic residues" evidence="1">
    <location>
        <begin position="1"/>
        <end position="18"/>
    </location>
</feature>
<dbReference type="EMBL" id="JASITI010000050">
    <property type="protein sequence ID" value="MDK9499842.1"/>
    <property type="molecule type" value="Genomic_DNA"/>
</dbReference>
<feature type="region of interest" description="Disordered" evidence="1">
    <location>
        <begin position="310"/>
        <end position="345"/>
    </location>
</feature>
<protein>
    <recommendedName>
        <fullName evidence="4">Extensin</fullName>
    </recommendedName>
</protein>
<dbReference type="RefSeq" id="WP_285345621.1">
    <property type="nucleotide sequence ID" value="NZ_JASITI010000050.1"/>
</dbReference>
<name>A0ABT7H1T6_9ACTN</name>
<feature type="region of interest" description="Disordered" evidence="1">
    <location>
        <begin position="159"/>
        <end position="277"/>
    </location>
</feature>
<evidence type="ECO:0000313" key="2">
    <source>
        <dbReference type="EMBL" id="MDK9499842.1"/>
    </source>
</evidence>
<comment type="caution">
    <text evidence="2">The sequence shown here is derived from an EMBL/GenBank/DDBJ whole genome shotgun (WGS) entry which is preliminary data.</text>
</comment>
<organism evidence="2 3">
    <name type="scientific">Streptomyces katrae</name>
    <dbReference type="NCBI Taxonomy" id="68223"/>
    <lineage>
        <taxon>Bacteria</taxon>
        <taxon>Bacillati</taxon>
        <taxon>Actinomycetota</taxon>
        <taxon>Actinomycetes</taxon>
        <taxon>Kitasatosporales</taxon>
        <taxon>Streptomycetaceae</taxon>
        <taxon>Streptomyces</taxon>
    </lineage>
</organism>
<gene>
    <name evidence="2" type="ORF">QEZ40_005459</name>
</gene>
<feature type="region of interest" description="Disordered" evidence="1">
    <location>
        <begin position="1"/>
        <end position="38"/>
    </location>
</feature>
<feature type="compositionally biased region" description="Gly residues" evidence="1">
    <location>
        <begin position="226"/>
        <end position="238"/>
    </location>
</feature>
<reference evidence="2 3" key="1">
    <citation type="submission" date="2023-05" db="EMBL/GenBank/DDBJ databases">
        <title>Sequencing and Assembly of Streptomyces sp. NP73.</title>
        <authorList>
            <person name="Konwar A.N."/>
            <person name="Saikia K."/>
            <person name="Thakur D."/>
        </authorList>
    </citation>
    <scope>NUCLEOTIDE SEQUENCE [LARGE SCALE GENOMIC DNA]</scope>
    <source>
        <strain evidence="2 3">NP73</strain>
    </source>
</reference>